<reference evidence="2" key="1">
    <citation type="submission" date="2015-07" db="EMBL/GenBank/DDBJ databases">
        <title>Complete genome sequence and phylogenetic analysis of Limnochorda pilosa.</title>
        <authorList>
            <person name="Watanabe M."/>
            <person name="Kojima H."/>
            <person name="Fukui M."/>
        </authorList>
    </citation>
    <scope>NUCLEOTIDE SEQUENCE [LARGE SCALE GENOMIC DNA]</scope>
    <source>
        <strain evidence="2">HC45</strain>
    </source>
</reference>
<dbReference type="Proteomes" id="UP000065807">
    <property type="component" value="Chromosome"/>
</dbReference>
<evidence type="ECO:0000313" key="1">
    <source>
        <dbReference type="EMBL" id="BAS27088.1"/>
    </source>
</evidence>
<protein>
    <submittedName>
        <fullName evidence="1">Uncharacterized protein</fullName>
    </submittedName>
</protein>
<evidence type="ECO:0000313" key="2">
    <source>
        <dbReference type="Proteomes" id="UP000065807"/>
    </source>
</evidence>
<dbReference type="STRING" id="1555112.LIP_1231"/>
<reference evidence="2" key="2">
    <citation type="journal article" date="2016" name="Int. J. Syst. Evol. Microbiol.">
        <title>Complete genome sequence and cell structure of Limnochorda pilosa, a Gram-negative spore-former within the phylum Firmicutes.</title>
        <authorList>
            <person name="Watanabe M."/>
            <person name="Kojima H."/>
            <person name="Fukui M."/>
        </authorList>
    </citation>
    <scope>NUCLEOTIDE SEQUENCE [LARGE SCALE GENOMIC DNA]</scope>
    <source>
        <strain evidence="2">HC45</strain>
    </source>
</reference>
<keyword evidence="2" id="KW-1185">Reference proteome</keyword>
<proteinExistence type="predicted"/>
<sequence>MERLQALILEIRRDFPFGWGNGPPGEAEEGPLQSLWEHATSWRVIWAQRNERTIPVFEAVNLSLQGAPAWL</sequence>
<organism evidence="1 2">
    <name type="scientific">Limnochorda pilosa</name>
    <dbReference type="NCBI Taxonomy" id="1555112"/>
    <lineage>
        <taxon>Bacteria</taxon>
        <taxon>Bacillati</taxon>
        <taxon>Bacillota</taxon>
        <taxon>Limnochordia</taxon>
        <taxon>Limnochordales</taxon>
        <taxon>Limnochordaceae</taxon>
        <taxon>Limnochorda</taxon>
    </lineage>
</organism>
<dbReference type="AlphaFoldDB" id="A0A0K2SJ09"/>
<name>A0A0K2SJ09_LIMPI</name>
<accession>A0A0K2SJ09</accession>
<gene>
    <name evidence="1" type="ORF">LIP_1231</name>
</gene>
<dbReference type="KEGG" id="lpil:LIP_1231"/>
<dbReference type="EMBL" id="AP014924">
    <property type="protein sequence ID" value="BAS27088.1"/>
    <property type="molecule type" value="Genomic_DNA"/>
</dbReference>